<dbReference type="GO" id="GO:0005801">
    <property type="term" value="C:cis-Golgi network"/>
    <property type="evidence" value="ECO:0007669"/>
    <property type="project" value="TreeGrafter"/>
</dbReference>
<reference evidence="2" key="2">
    <citation type="submission" date="2025-09" db="UniProtKB">
        <authorList>
            <consortium name="Ensembl"/>
        </authorList>
    </citation>
    <scope>IDENTIFICATION</scope>
</reference>
<keyword evidence="3" id="KW-1185">Reference proteome</keyword>
<proteinExistence type="predicted"/>
<dbReference type="GO" id="GO:0032580">
    <property type="term" value="C:Golgi cisterna membrane"/>
    <property type="evidence" value="ECO:0007669"/>
    <property type="project" value="TreeGrafter"/>
</dbReference>
<name>A0A8I5N754_PAPAN</name>
<reference evidence="2" key="1">
    <citation type="submission" date="2025-08" db="UniProtKB">
        <authorList>
            <consortium name="Ensembl"/>
        </authorList>
    </citation>
    <scope>IDENTIFICATION</scope>
</reference>
<evidence type="ECO:0000256" key="1">
    <source>
        <dbReference type="SAM" id="MobiDB-lite"/>
    </source>
</evidence>
<dbReference type="InterPro" id="IPR024858">
    <property type="entry name" value="GOLGA"/>
</dbReference>
<feature type="region of interest" description="Disordered" evidence="1">
    <location>
        <begin position="154"/>
        <end position="204"/>
    </location>
</feature>
<dbReference type="GO" id="GO:0000137">
    <property type="term" value="C:Golgi cis cisterna"/>
    <property type="evidence" value="ECO:0007669"/>
    <property type="project" value="TreeGrafter"/>
</dbReference>
<dbReference type="Proteomes" id="UP000028761">
    <property type="component" value="Unplaced"/>
</dbReference>
<accession>A0A8I5N754</accession>
<protein>
    <submittedName>
        <fullName evidence="2">Uncharacterized protein</fullName>
    </submittedName>
</protein>
<dbReference type="PANTHER" id="PTHR10881:SF44">
    <property type="entry name" value="GOLGIN SUBFAMILY A MEMBER 6A-RELATED"/>
    <property type="match status" value="1"/>
</dbReference>
<feature type="region of interest" description="Disordered" evidence="1">
    <location>
        <begin position="1"/>
        <end position="24"/>
    </location>
</feature>
<dbReference type="Ensembl" id="ENSPANT00000065251.1">
    <property type="protein sequence ID" value="ENSPANP00000049267.1"/>
    <property type="gene ID" value="ENSPANG00000043747.1"/>
</dbReference>
<feature type="compositionally biased region" description="Low complexity" evidence="1">
    <location>
        <begin position="163"/>
        <end position="182"/>
    </location>
</feature>
<feature type="region of interest" description="Disordered" evidence="1">
    <location>
        <begin position="80"/>
        <end position="100"/>
    </location>
</feature>
<organism evidence="2 3">
    <name type="scientific">Papio anubis</name>
    <name type="common">Olive baboon</name>
    <dbReference type="NCBI Taxonomy" id="9555"/>
    <lineage>
        <taxon>Eukaryota</taxon>
        <taxon>Metazoa</taxon>
        <taxon>Chordata</taxon>
        <taxon>Craniata</taxon>
        <taxon>Vertebrata</taxon>
        <taxon>Euteleostomi</taxon>
        <taxon>Mammalia</taxon>
        <taxon>Eutheria</taxon>
        <taxon>Euarchontoglires</taxon>
        <taxon>Primates</taxon>
        <taxon>Haplorrhini</taxon>
        <taxon>Catarrhini</taxon>
        <taxon>Cercopithecidae</taxon>
        <taxon>Cercopithecinae</taxon>
        <taxon>Papio</taxon>
    </lineage>
</organism>
<evidence type="ECO:0000313" key="2">
    <source>
        <dbReference type="Ensembl" id="ENSPANP00000049267.1"/>
    </source>
</evidence>
<dbReference type="PANTHER" id="PTHR10881">
    <property type="entry name" value="GOLGIN SUBFAMILY A MEMBER-RELATED"/>
    <property type="match status" value="1"/>
</dbReference>
<evidence type="ECO:0000313" key="3">
    <source>
        <dbReference type="Proteomes" id="UP000028761"/>
    </source>
</evidence>
<sequence length="217" mass="23239">MEKVKVSESWHGPRKVGAGQDRSLPRYDQIILAPEWLYGPPKGEGGQDGAGGEPKAWIHPALWSNRRHERVHHRIWEPRGSAKHAAPGDGGYHQAGPERGGNEGRACNIFAGVGVSMGTGAGSRVADEDPSIQVNLLQLQKLLLTLVGDHEGHDKFLPAAQNPADEPAPGAPAPQELGAAEEQPGEWSPEAGWTGRSRGGSHCTQTPICLSPKIFMR</sequence>
<dbReference type="GO" id="GO:0007030">
    <property type="term" value="P:Golgi organization"/>
    <property type="evidence" value="ECO:0007669"/>
    <property type="project" value="TreeGrafter"/>
</dbReference>
<dbReference type="AlphaFoldDB" id="A0A8I5N754"/>
<dbReference type="GeneTree" id="ENSGT00940000158582"/>